<dbReference type="Proteomes" id="UP000237665">
    <property type="component" value="Chromosome 1"/>
</dbReference>
<sequence length="62" mass="6851">MGLMPLILSVSISLELPTINFSLYYQSSTVVTEQVDTGNILKHKLKDTKVFFSVSDTEADKG</sequence>
<reference evidence="2" key="1">
    <citation type="submission" date="2017-12" db="EMBL/GenBank/DDBJ databases">
        <title>FDA dAtabase for Regulatory Grade micrObial Sequences (FDA-ARGOS): Supporting development and validation of Infectious Disease Dx tests.</title>
        <authorList>
            <person name="Hoffmann M."/>
            <person name="Allard M."/>
            <person name="Evans P."/>
            <person name="Brown E."/>
            <person name="Tallon L.J."/>
            <person name="Sadzewicz L."/>
            <person name="Sengamalay N."/>
            <person name="Ott S."/>
            <person name="Godinez A."/>
            <person name="Nagaraj S."/>
            <person name="Vavikolanu K."/>
            <person name="Aluvathingal J."/>
            <person name="Nadendla S."/>
            <person name="Hobson J."/>
            <person name="Sichtig H."/>
        </authorList>
    </citation>
    <scope>NUCLEOTIDE SEQUENCE [LARGE SCALE GENOMIC DNA]</scope>
    <source>
        <strain evidence="2">LMG 3418</strain>
    </source>
</reference>
<name>A0ABM6S8W7_9VIBR</name>
<keyword evidence="2" id="KW-1185">Reference proteome</keyword>
<evidence type="ECO:0000313" key="1">
    <source>
        <dbReference type="EMBL" id="AVH26654.1"/>
    </source>
</evidence>
<gene>
    <name evidence="1" type="ORF">AL468_05240</name>
</gene>
<organism evidence="1 2">
    <name type="scientific">Vibrio diabolicus</name>
    <dbReference type="NCBI Taxonomy" id="50719"/>
    <lineage>
        <taxon>Bacteria</taxon>
        <taxon>Pseudomonadati</taxon>
        <taxon>Pseudomonadota</taxon>
        <taxon>Gammaproteobacteria</taxon>
        <taxon>Vibrionales</taxon>
        <taxon>Vibrionaceae</taxon>
        <taxon>Vibrio</taxon>
        <taxon>Vibrio diabolicus subgroup</taxon>
    </lineage>
</organism>
<dbReference type="EMBL" id="CP014134">
    <property type="protein sequence ID" value="AVH26654.1"/>
    <property type="molecule type" value="Genomic_DNA"/>
</dbReference>
<protein>
    <submittedName>
        <fullName evidence="1">Uncharacterized protein</fullName>
    </submittedName>
</protein>
<accession>A0ABM6S8W7</accession>
<evidence type="ECO:0000313" key="2">
    <source>
        <dbReference type="Proteomes" id="UP000237665"/>
    </source>
</evidence>
<proteinExistence type="predicted"/>